<evidence type="ECO:0000256" key="1">
    <source>
        <dbReference type="SAM" id="MobiDB-lite"/>
    </source>
</evidence>
<dbReference type="Gene3D" id="1.25.40.10">
    <property type="entry name" value="Tetratricopeptide repeat domain"/>
    <property type="match status" value="1"/>
</dbReference>
<dbReference type="Pfam" id="PF08238">
    <property type="entry name" value="Sel1"/>
    <property type="match status" value="3"/>
</dbReference>
<keyword evidence="4" id="KW-1185">Reference proteome</keyword>
<organism evidence="3 4">
    <name type="scientific">Chitinimonas prasina</name>
    <dbReference type="NCBI Taxonomy" id="1434937"/>
    <lineage>
        <taxon>Bacteria</taxon>
        <taxon>Pseudomonadati</taxon>
        <taxon>Pseudomonadota</taxon>
        <taxon>Betaproteobacteria</taxon>
        <taxon>Neisseriales</taxon>
        <taxon>Chitinibacteraceae</taxon>
        <taxon>Chitinimonas</taxon>
    </lineage>
</organism>
<dbReference type="EMBL" id="BSOG01000001">
    <property type="protein sequence ID" value="GLR11219.1"/>
    <property type="molecule type" value="Genomic_DNA"/>
</dbReference>
<feature type="region of interest" description="Disordered" evidence="1">
    <location>
        <begin position="330"/>
        <end position="356"/>
    </location>
</feature>
<proteinExistence type="predicted"/>
<evidence type="ECO:0000259" key="2">
    <source>
        <dbReference type="PROSITE" id="PS50011"/>
    </source>
</evidence>
<dbReference type="PANTHER" id="PTHR11102:SF160">
    <property type="entry name" value="ERAD-ASSOCIATED E3 UBIQUITIN-PROTEIN LIGASE COMPONENT HRD3"/>
    <property type="match status" value="1"/>
</dbReference>
<dbReference type="InterPro" id="IPR006597">
    <property type="entry name" value="Sel1-like"/>
</dbReference>
<dbReference type="SMART" id="SM00671">
    <property type="entry name" value="SEL1"/>
    <property type="match status" value="3"/>
</dbReference>
<dbReference type="SUPFAM" id="SSF81901">
    <property type="entry name" value="HCP-like"/>
    <property type="match status" value="1"/>
</dbReference>
<dbReference type="InterPro" id="IPR011009">
    <property type="entry name" value="Kinase-like_dom_sf"/>
</dbReference>
<dbReference type="RefSeq" id="WP_284194384.1">
    <property type="nucleotide sequence ID" value="NZ_BSOG01000001.1"/>
</dbReference>
<feature type="domain" description="Protein kinase" evidence="2">
    <location>
        <begin position="1"/>
        <end position="337"/>
    </location>
</feature>
<comment type="caution">
    <text evidence="3">The sequence shown here is derived from an EMBL/GenBank/DDBJ whole genome shotgun (WGS) entry which is preliminary data.</text>
</comment>
<dbReference type="Gene3D" id="1.10.510.10">
    <property type="entry name" value="Transferase(Phosphotransferase) domain 1"/>
    <property type="match status" value="1"/>
</dbReference>
<protein>
    <recommendedName>
        <fullName evidence="2">Protein kinase domain-containing protein</fullName>
    </recommendedName>
</protein>
<sequence length="574" mass="62987">MTDKTEDNLPPERPIQLDKFLSQRDTERWCKRLSADYPAADYWLCHEARILQGFQRDQRHAARFVAVDLDRQALISEASGHPLTHWLATPVGELEHPFQRSSDLVRLVLASLRALSHLSRAGLVHGGLRPDLIVLHQNDKQEIDYDSLTLIDFGVARSAQHRIEKPLFIDLASPDATYLAPTMRDAILRDWQTYAKLVGESGKSSWYELSESARHQYASVLIPDLAINTLDWRVDLYALGHWFKQISLHRIDYYKDAHQETLPALIKKMQKPVLQGGFTSLDACIKAFEALEVDKRALAIAEAPQTAGVFTMQPTPVLHPSAGQRPVAVPLQDDEFSPSPIGMTRRDSRPEAPSGRGKLLGVGVGLIIVAALGAALLSSKEQHASPNEPAPAPADTVQTASVDVAPPVLTDNSANPPQLADTTALAGLALPELQRAAEAGDPAAQTQLGLRYRKGQGVTADNIKAVEWYRKAAEQQHADAQAYLGFMYMTGRGVRKDDLEAVRYSRLAAEQGNATGQYNLALMHLAGRGVPLDKVAAYRLLKQAAQQDDAARARLAEVRQQLSAAQLADADANP</sequence>
<gene>
    <name evidence="3" type="ORF">GCM10007907_00090</name>
</gene>
<dbReference type="InterPro" id="IPR050767">
    <property type="entry name" value="Sel1_AlgK"/>
</dbReference>
<accession>A0ABQ5YE45</accession>
<dbReference type="Proteomes" id="UP001156706">
    <property type="component" value="Unassembled WGS sequence"/>
</dbReference>
<dbReference type="InterPro" id="IPR000719">
    <property type="entry name" value="Prot_kinase_dom"/>
</dbReference>
<dbReference type="SUPFAM" id="SSF56112">
    <property type="entry name" value="Protein kinase-like (PK-like)"/>
    <property type="match status" value="1"/>
</dbReference>
<dbReference type="InterPro" id="IPR011990">
    <property type="entry name" value="TPR-like_helical_dom_sf"/>
</dbReference>
<name>A0ABQ5YE45_9NEIS</name>
<dbReference type="PROSITE" id="PS50011">
    <property type="entry name" value="PROTEIN_KINASE_DOM"/>
    <property type="match status" value="1"/>
</dbReference>
<reference evidence="4" key="1">
    <citation type="journal article" date="2019" name="Int. J. Syst. Evol. Microbiol.">
        <title>The Global Catalogue of Microorganisms (GCM) 10K type strain sequencing project: providing services to taxonomists for standard genome sequencing and annotation.</title>
        <authorList>
            <consortium name="The Broad Institute Genomics Platform"/>
            <consortium name="The Broad Institute Genome Sequencing Center for Infectious Disease"/>
            <person name="Wu L."/>
            <person name="Ma J."/>
        </authorList>
    </citation>
    <scope>NUCLEOTIDE SEQUENCE [LARGE SCALE GENOMIC DNA]</scope>
    <source>
        <strain evidence="4">NBRC 110044</strain>
    </source>
</reference>
<evidence type="ECO:0000313" key="3">
    <source>
        <dbReference type="EMBL" id="GLR11219.1"/>
    </source>
</evidence>
<evidence type="ECO:0000313" key="4">
    <source>
        <dbReference type="Proteomes" id="UP001156706"/>
    </source>
</evidence>
<dbReference type="PANTHER" id="PTHR11102">
    <property type="entry name" value="SEL-1-LIKE PROTEIN"/>
    <property type="match status" value="1"/>
</dbReference>